<gene>
    <name evidence="2" type="ORF">Y717_34810</name>
</gene>
<feature type="transmembrane region" description="Helical" evidence="1">
    <location>
        <begin position="103"/>
        <end position="128"/>
    </location>
</feature>
<evidence type="ECO:0000313" key="3">
    <source>
        <dbReference type="Proteomes" id="UP000245992"/>
    </source>
</evidence>
<name>A0A2T7SRN7_9ACTN</name>
<keyword evidence="1" id="KW-0472">Membrane</keyword>
<dbReference type="EMBL" id="AZSP01000323">
    <property type="protein sequence ID" value="PVE05640.1"/>
    <property type="molecule type" value="Genomic_DNA"/>
</dbReference>
<sequence length="288" mass="30150">MSTEDHVEHPSERLIGRYARGDTEDTEAALEGGVNGTGIAHDEVWALEAHLESCARCRARLAVATRHTTPAVTALVDGVWDGLAPQLPAIAPMPRRHRWALPLSAWASPVMVPWLCMTVLVTLIAVILDSLSGQGISFVLLLAPVLPVFGVAASWARGFDPAYELVAGTPRAGLQLVLRRTTSVLVVVISALLVAGWVTGAAVAQWLLPCLAFTTGALALGGLIGVTRAAIGLVAAWAAVIVAPTVAVSRTPVALQAEALPVWGAVFALGVMVVIARRGAYTLLGIHR</sequence>
<keyword evidence="1" id="KW-1133">Transmembrane helix</keyword>
<reference evidence="2 3" key="1">
    <citation type="submission" date="2013-12" db="EMBL/GenBank/DDBJ databases">
        <title>Annotated genome of Streptomyces scopuliridis.</title>
        <authorList>
            <person name="Olson J.B."/>
        </authorList>
    </citation>
    <scope>NUCLEOTIDE SEQUENCE [LARGE SCALE GENOMIC DNA]</scope>
    <source>
        <strain evidence="2 3">RB72</strain>
    </source>
</reference>
<feature type="transmembrane region" description="Helical" evidence="1">
    <location>
        <begin position="260"/>
        <end position="280"/>
    </location>
</feature>
<dbReference type="STRING" id="1440053.GCA_000718095_06866"/>
<comment type="caution">
    <text evidence="2">The sequence shown here is derived from an EMBL/GenBank/DDBJ whole genome shotgun (WGS) entry which is preliminary data.</text>
</comment>
<dbReference type="AlphaFoldDB" id="A0A2T7SRN7"/>
<accession>A0A2T7SRN7</accession>
<feature type="transmembrane region" description="Helical" evidence="1">
    <location>
        <begin position="177"/>
        <end position="198"/>
    </location>
</feature>
<dbReference type="OrthoDB" id="3424744at2"/>
<proteinExistence type="predicted"/>
<keyword evidence="1" id="KW-0812">Transmembrane</keyword>
<feature type="transmembrane region" description="Helical" evidence="1">
    <location>
        <begin position="204"/>
        <end position="223"/>
    </location>
</feature>
<dbReference type="RefSeq" id="WP_030355763.1">
    <property type="nucleotide sequence ID" value="NZ_AZSP01000323.1"/>
</dbReference>
<evidence type="ECO:0000256" key="1">
    <source>
        <dbReference type="SAM" id="Phobius"/>
    </source>
</evidence>
<keyword evidence="3" id="KW-1185">Reference proteome</keyword>
<feature type="transmembrane region" description="Helical" evidence="1">
    <location>
        <begin position="134"/>
        <end position="156"/>
    </location>
</feature>
<dbReference type="Proteomes" id="UP000245992">
    <property type="component" value="Unassembled WGS sequence"/>
</dbReference>
<organism evidence="2 3">
    <name type="scientific">Streptomyces scopuliridis RB72</name>
    <dbReference type="NCBI Taxonomy" id="1440053"/>
    <lineage>
        <taxon>Bacteria</taxon>
        <taxon>Bacillati</taxon>
        <taxon>Actinomycetota</taxon>
        <taxon>Actinomycetes</taxon>
        <taxon>Kitasatosporales</taxon>
        <taxon>Streptomycetaceae</taxon>
        <taxon>Streptomyces</taxon>
    </lineage>
</organism>
<evidence type="ECO:0000313" key="2">
    <source>
        <dbReference type="EMBL" id="PVE05640.1"/>
    </source>
</evidence>
<protein>
    <submittedName>
        <fullName evidence="2">Membrane protein</fullName>
    </submittedName>
</protein>
<feature type="transmembrane region" description="Helical" evidence="1">
    <location>
        <begin position="230"/>
        <end position="248"/>
    </location>
</feature>